<gene>
    <name evidence="2" type="ORF">C7437_101471</name>
</gene>
<feature type="transmembrane region" description="Helical" evidence="1">
    <location>
        <begin position="52"/>
        <end position="76"/>
    </location>
</feature>
<dbReference type="RefSeq" id="WP_111438017.1">
    <property type="nucleotide sequence ID" value="NZ_QKZI01000001.1"/>
</dbReference>
<accession>A0A2W7MLL2</accession>
<feature type="transmembrane region" description="Helical" evidence="1">
    <location>
        <begin position="97"/>
        <end position="118"/>
    </location>
</feature>
<dbReference type="OrthoDB" id="2440603at2"/>
<keyword evidence="1" id="KW-0812">Transmembrane</keyword>
<keyword evidence="1" id="KW-0472">Membrane</keyword>
<dbReference type="EMBL" id="QKZI01000001">
    <property type="protein sequence ID" value="PZX07358.1"/>
    <property type="molecule type" value="Genomic_DNA"/>
</dbReference>
<keyword evidence="3" id="KW-1185">Reference proteome</keyword>
<organism evidence="2 3">
    <name type="scientific">Psychrobacillus insolitus</name>
    <dbReference type="NCBI Taxonomy" id="1461"/>
    <lineage>
        <taxon>Bacteria</taxon>
        <taxon>Bacillati</taxon>
        <taxon>Bacillota</taxon>
        <taxon>Bacilli</taxon>
        <taxon>Bacillales</taxon>
        <taxon>Bacillaceae</taxon>
        <taxon>Psychrobacillus</taxon>
    </lineage>
</organism>
<evidence type="ECO:0000256" key="1">
    <source>
        <dbReference type="SAM" id="Phobius"/>
    </source>
</evidence>
<keyword evidence="1" id="KW-1133">Transmembrane helix</keyword>
<sequence>MSLYSRAYAFVLKKNFMLLIIAITLLILTFGYWIGIPYFVVGNMLSELNAPVFIQGICISMSAGFFFSLFFIPINFKVAKMVGEKKQQSTSQAFTRLQVAFVLLIAIILYLIFSLILWTQGVFQ</sequence>
<evidence type="ECO:0000313" key="2">
    <source>
        <dbReference type="EMBL" id="PZX07358.1"/>
    </source>
</evidence>
<feature type="transmembrane region" description="Helical" evidence="1">
    <location>
        <begin position="16"/>
        <end position="40"/>
    </location>
</feature>
<comment type="caution">
    <text evidence="2">The sequence shown here is derived from an EMBL/GenBank/DDBJ whole genome shotgun (WGS) entry which is preliminary data.</text>
</comment>
<dbReference type="AlphaFoldDB" id="A0A2W7MLL2"/>
<reference evidence="2 3" key="1">
    <citation type="submission" date="2018-06" db="EMBL/GenBank/DDBJ databases">
        <title>Genomic Encyclopedia of Type Strains, Phase IV (KMG-IV): sequencing the most valuable type-strain genomes for metagenomic binning, comparative biology and taxonomic classification.</title>
        <authorList>
            <person name="Goeker M."/>
        </authorList>
    </citation>
    <scope>NUCLEOTIDE SEQUENCE [LARGE SCALE GENOMIC DNA]</scope>
    <source>
        <strain evidence="2 3">DSM 5</strain>
    </source>
</reference>
<proteinExistence type="predicted"/>
<name>A0A2W7MLL2_9BACI</name>
<evidence type="ECO:0000313" key="3">
    <source>
        <dbReference type="Proteomes" id="UP000248646"/>
    </source>
</evidence>
<dbReference type="Proteomes" id="UP000248646">
    <property type="component" value="Unassembled WGS sequence"/>
</dbReference>
<protein>
    <submittedName>
        <fullName evidence="2">Uncharacterized protein</fullName>
    </submittedName>
</protein>